<evidence type="ECO:0000256" key="8">
    <source>
        <dbReference type="PIRSR" id="PIRSR000193-1"/>
    </source>
</evidence>
<dbReference type="PANTHER" id="PTHR11645">
    <property type="entry name" value="PYRROLINE-5-CARBOXYLATE REDUCTASE"/>
    <property type="match status" value="1"/>
</dbReference>
<evidence type="ECO:0000259" key="11">
    <source>
        <dbReference type="Pfam" id="PF14748"/>
    </source>
</evidence>
<dbReference type="NCBIfam" id="TIGR00112">
    <property type="entry name" value="proC"/>
    <property type="match status" value="1"/>
</dbReference>
<reference evidence="12 13" key="1">
    <citation type="submission" date="2019-07" db="EMBL/GenBank/DDBJ databases">
        <authorList>
            <person name="Li J."/>
        </authorList>
    </citation>
    <scope>NUCLEOTIDE SEQUENCE [LARGE SCALE GENOMIC DNA]</scope>
    <source>
        <strain evidence="12 13">TKL69</strain>
    </source>
</reference>
<dbReference type="InterPro" id="IPR000304">
    <property type="entry name" value="Pyrroline-COOH_reductase"/>
</dbReference>
<evidence type="ECO:0000256" key="3">
    <source>
        <dbReference type="ARBA" id="ARBA00022857"/>
    </source>
</evidence>
<gene>
    <name evidence="6" type="primary">proC</name>
    <name evidence="12" type="ORF">FN924_01875</name>
</gene>
<feature type="domain" description="Pyrroline-5-carboxylate reductase catalytic N-terminal" evidence="10">
    <location>
        <begin position="7"/>
        <end position="97"/>
    </location>
</feature>
<organism evidence="12 13">
    <name type="scientific">Radiobacillus deserti</name>
    <dbReference type="NCBI Taxonomy" id="2594883"/>
    <lineage>
        <taxon>Bacteria</taxon>
        <taxon>Bacillati</taxon>
        <taxon>Bacillota</taxon>
        <taxon>Bacilli</taxon>
        <taxon>Bacillales</taxon>
        <taxon>Bacillaceae</taxon>
        <taxon>Radiobacillus</taxon>
    </lineage>
</organism>
<dbReference type="Pfam" id="PF14748">
    <property type="entry name" value="P5CR_dimer"/>
    <property type="match status" value="1"/>
</dbReference>
<dbReference type="PANTHER" id="PTHR11645:SF49">
    <property type="entry name" value="PYRROLINE-5-CARBOXYLATE REDUCTASE 1"/>
    <property type="match status" value="1"/>
</dbReference>
<evidence type="ECO:0000256" key="6">
    <source>
        <dbReference type="HAMAP-Rule" id="MF_01925"/>
    </source>
</evidence>
<dbReference type="Pfam" id="PF03807">
    <property type="entry name" value="F420_oxidored"/>
    <property type="match status" value="1"/>
</dbReference>
<proteinExistence type="inferred from homology"/>
<dbReference type="Gene3D" id="3.40.50.720">
    <property type="entry name" value="NAD(P)-binding Rossmann-like Domain"/>
    <property type="match status" value="1"/>
</dbReference>
<comment type="pathway">
    <text evidence="6 9">Amino-acid biosynthesis; L-proline biosynthesis; L-proline from L-glutamate 5-semialdehyde: step 1/1.</text>
</comment>
<dbReference type="InterPro" id="IPR053790">
    <property type="entry name" value="P5CR-like_CS"/>
</dbReference>
<dbReference type="UniPathway" id="UPA00098">
    <property type="reaction ID" value="UER00361"/>
</dbReference>
<dbReference type="GO" id="GO:0055129">
    <property type="term" value="P:L-proline biosynthetic process"/>
    <property type="evidence" value="ECO:0007669"/>
    <property type="project" value="UniProtKB-UniRule"/>
</dbReference>
<protein>
    <recommendedName>
        <fullName evidence="6 7">Pyrroline-5-carboxylate reductase</fullName>
        <shortName evidence="6">P5C reductase</shortName>
        <shortName evidence="6">P5CR</shortName>
        <ecNumber evidence="6 7">1.5.1.2</ecNumber>
    </recommendedName>
    <alternativeName>
        <fullName evidence="6">PCA reductase</fullName>
    </alternativeName>
</protein>
<dbReference type="FunFam" id="1.10.3730.10:FF:000001">
    <property type="entry name" value="Pyrroline-5-carboxylate reductase"/>
    <property type="match status" value="1"/>
</dbReference>
<evidence type="ECO:0000256" key="1">
    <source>
        <dbReference type="ARBA" id="ARBA00005525"/>
    </source>
</evidence>
<feature type="domain" description="Pyrroline-5-carboxylate reductase dimerisation" evidence="11">
    <location>
        <begin position="160"/>
        <end position="262"/>
    </location>
</feature>
<keyword evidence="3 6" id="KW-0521">NADP</keyword>
<evidence type="ECO:0000256" key="7">
    <source>
        <dbReference type="NCBIfam" id="TIGR00112"/>
    </source>
</evidence>
<dbReference type="GO" id="GO:0005737">
    <property type="term" value="C:cytoplasm"/>
    <property type="evidence" value="ECO:0007669"/>
    <property type="project" value="UniProtKB-SubCell"/>
</dbReference>
<dbReference type="SUPFAM" id="SSF48179">
    <property type="entry name" value="6-phosphogluconate dehydrogenase C-terminal domain-like"/>
    <property type="match status" value="1"/>
</dbReference>
<keyword evidence="6 9" id="KW-0028">Amino-acid biosynthesis</keyword>
<dbReference type="Gene3D" id="1.10.3730.10">
    <property type="entry name" value="ProC C-terminal domain-like"/>
    <property type="match status" value="1"/>
</dbReference>
<dbReference type="SUPFAM" id="SSF51735">
    <property type="entry name" value="NAD(P)-binding Rossmann-fold domains"/>
    <property type="match status" value="1"/>
</dbReference>
<dbReference type="InterPro" id="IPR036291">
    <property type="entry name" value="NAD(P)-bd_dom_sf"/>
</dbReference>
<dbReference type="KEGG" id="aqt:FN924_01875"/>
<dbReference type="InterPro" id="IPR029036">
    <property type="entry name" value="P5CR_dimer"/>
</dbReference>
<dbReference type="HAMAP" id="MF_01925">
    <property type="entry name" value="P5C_reductase"/>
    <property type="match status" value="1"/>
</dbReference>
<dbReference type="EC" id="1.5.1.2" evidence="6 7"/>
<dbReference type="EMBL" id="CP041666">
    <property type="protein sequence ID" value="QDP39066.1"/>
    <property type="molecule type" value="Genomic_DNA"/>
</dbReference>
<dbReference type="PIRSF" id="PIRSF000193">
    <property type="entry name" value="Pyrrol-5-carb_rd"/>
    <property type="match status" value="1"/>
</dbReference>
<dbReference type="InterPro" id="IPR028939">
    <property type="entry name" value="P5C_Rdtase_cat_N"/>
</dbReference>
<keyword evidence="6" id="KW-0963">Cytoplasm</keyword>
<name>A0A516KCJ4_9BACI</name>
<feature type="binding site" evidence="8">
    <location>
        <begin position="7"/>
        <end position="12"/>
    </location>
    <ligand>
        <name>NADP(+)</name>
        <dbReference type="ChEBI" id="CHEBI:58349"/>
    </ligand>
</feature>
<evidence type="ECO:0000256" key="2">
    <source>
        <dbReference type="ARBA" id="ARBA00022650"/>
    </source>
</evidence>
<feature type="binding site" evidence="8">
    <location>
        <begin position="69"/>
        <end position="72"/>
    </location>
    <ligand>
        <name>NADP(+)</name>
        <dbReference type="ChEBI" id="CHEBI:58349"/>
    </ligand>
</feature>
<dbReference type="OrthoDB" id="9805754at2"/>
<dbReference type="GO" id="GO:0004735">
    <property type="term" value="F:pyrroline-5-carboxylate reductase activity"/>
    <property type="evidence" value="ECO:0007669"/>
    <property type="project" value="UniProtKB-UniRule"/>
</dbReference>
<keyword evidence="4 6" id="KW-0560">Oxidoreductase</keyword>
<accession>A0A516KCJ4</accession>
<comment type="catalytic activity">
    <reaction evidence="6">
        <text>L-proline + NAD(+) = (S)-1-pyrroline-5-carboxylate + NADH + 2 H(+)</text>
        <dbReference type="Rhea" id="RHEA:14105"/>
        <dbReference type="ChEBI" id="CHEBI:15378"/>
        <dbReference type="ChEBI" id="CHEBI:17388"/>
        <dbReference type="ChEBI" id="CHEBI:57540"/>
        <dbReference type="ChEBI" id="CHEBI:57945"/>
        <dbReference type="ChEBI" id="CHEBI:60039"/>
        <dbReference type="EC" id="1.5.1.2"/>
    </reaction>
</comment>
<keyword evidence="13" id="KW-1185">Reference proteome</keyword>
<sequence>MQKLLTIGAGRMAQAVISGILQQEQDRFHIVMSNRGNVARLEQVKNKYGVEITTNWKDHVTNADILFLAVPPSQQQSLLHEMSPYLTNQLVFSVAAGVGVRELEAPLPEGAAVAWVMPNTAAEIGQSMTLYALGQHVNEIQEKTLLTILKGIGPAQRVTEEQLHALTPVTGSAPAFMYYVAEVLTRLARGKGVDEAVAQQLVSQMILGSARMLSSGQKPKDLIDQVATPGGSTAAGLKVLQTEDLDGMFERAVQACVEKNKEVY</sequence>
<comment type="catalytic activity">
    <reaction evidence="6 9">
        <text>L-proline + NADP(+) = (S)-1-pyrroline-5-carboxylate + NADPH + 2 H(+)</text>
        <dbReference type="Rhea" id="RHEA:14109"/>
        <dbReference type="ChEBI" id="CHEBI:15378"/>
        <dbReference type="ChEBI" id="CHEBI:17388"/>
        <dbReference type="ChEBI" id="CHEBI:57783"/>
        <dbReference type="ChEBI" id="CHEBI:58349"/>
        <dbReference type="ChEBI" id="CHEBI:60039"/>
        <dbReference type="EC" id="1.5.1.2"/>
    </reaction>
</comment>
<evidence type="ECO:0000256" key="4">
    <source>
        <dbReference type="ARBA" id="ARBA00023002"/>
    </source>
</evidence>
<dbReference type="PROSITE" id="PS00521">
    <property type="entry name" value="P5CR"/>
    <property type="match status" value="1"/>
</dbReference>
<evidence type="ECO:0000313" key="12">
    <source>
        <dbReference type="EMBL" id="QDP39066.1"/>
    </source>
</evidence>
<comment type="function">
    <text evidence="5 6">Catalyzes the reduction of 1-pyrroline-5-carboxylate (PCA) to L-proline.</text>
</comment>
<evidence type="ECO:0000256" key="9">
    <source>
        <dbReference type="RuleBase" id="RU003903"/>
    </source>
</evidence>
<dbReference type="RefSeq" id="WP_143891816.1">
    <property type="nucleotide sequence ID" value="NZ_CP041666.1"/>
</dbReference>
<evidence type="ECO:0000256" key="5">
    <source>
        <dbReference type="ARBA" id="ARBA00058118"/>
    </source>
</evidence>
<evidence type="ECO:0000313" key="13">
    <source>
        <dbReference type="Proteomes" id="UP000315215"/>
    </source>
</evidence>
<comment type="similarity">
    <text evidence="1 6 9">Belongs to the pyrroline-5-carboxylate reductase family.</text>
</comment>
<dbReference type="InterPro" id="IPR008927">
    <property type="entry name" value="6-PGluconate_DH-like_C_sf"/>
</dbReference>
<evidence type="ECO:0000259" key="10">
    <source>
        <dbReference type="Pfam" id="PF03807"/>
    </source>
</evidence>
<dbReference type="Proteomes" id="UP000315215">
    <property type="component" value="Chromosome"/>
</dbReference>
<comment type="subcellular location">
    <subcellularLocation>
        <location evidence="6">Cytoplasm</location>
    </subcellularLocation>
</comment>
<keyword evidence="2 6" id="KW-0641">Proline biosynthesis</keyword>
<dbReference type="AlphaFoldDB" id="A0A516KCJ4"/>